<accession>A0ABU8F1N3</accession>
<evidence type="ECO:0000313" key="6">
    <source>
        <dbReference type="Proteomes" id="UP001364890"/>
    </source>
</evidence>
<dbReference type="InterPro" id="IPR036271">
    <property type="entry name" value="Tet_transcr_reg_TetR-rel_C_sf"/>
</dbReference>
<dbReference type="SUPFAM" id="SSF46689">
    <property type="entry name" value="Homeodomain-like"/>
    <property type="match status" value="1"/>
</dbReference>
<name>A0ABU8F1N3_9BACI</name>
<dbReference type="InterPro" id="IPR050624">
    <property type="entry name" value="HTH-type_Tx_Regulator"/>
</dbReference>
<evidence type="ECO:0000256" key="1">
    <source>
        <dbReference type="ARBA" id="ARBA00022491"/>
    </source>
</evidence>
<dbReference type="PANTHER" id="PTHR43479">
    <property type="entry name" value="ACREF/ENVCD OPERON REPRESSOR-RELATED"/>
    <property type="match status" value="1"/>
</dbReference>
<keyword evidence="6" id="KW-1185">Reference proteome</keyword>
<comment type="caution">
    <text evidence="5">The sequence shown here is derived from an EMBL/GenBank/DDBJ whole genome shotgun (WGS) entry which is preliminary data.</text>
</comment>
<evidence type="ECO:0000256" key="2">
    <source>
        <dbReference type="ARBA" id="ARBA00023125"/>
    </source>
</evidence>
<organism evidence="5 6">
    <name type="scientific">Psychrobacillus mangrovi</name>
    <dbReference type="NCBI Taxonomy" id="3117745"/>
    <lineage>
        <taxon>Bacteria</taxon>
        <taxon>Bacillati</taxon>
        <taxon>Bacillota</taxon>
        <taxon>Bacilli</taxon>
        <taxon>Bacillales</taxon>
        <taxon>Bacillaceae</taxon>
        <taxon>Psychrobacillus</taxon>
    </lineage>
</organism>
<evidence type="ECO:0000256" key="3">
    <source>
        <dbReference type="PROSITE-ProRule" id="PRU00335"/>
    </source>
</evidence>
<keyword evidence="2 3" id="KW-0238">DNA-binding</keyword>
<reference evidence="5 6" key="1">
    <citation type="submission" date="2024-01" db="EMBL/GenBank/DDBJ databases">
        <title>Seven novel Bacillus-like species.</title>
        <authorList>
            <person name="Liu G."/>
        </authorList>
    </citation>
    <scope>NUCLEOTIDE SEQUENCE [LARGE SCALE GENOMIC DNA]</scope>
    <source>
        <strain evidence="5 6">FJAT-51614</strain>
    </source>
</reference>
<dbReference type="PRINTS" id="PR00455">
    <property type="entry name" value="HTHTETR"/>
</dbReference>
<dbReference type="Gene3D" id="1.10.357.10">
    <property type="entry name" value="Tetracycline Repressor, domain 2"/>
    <property type="match status" value="1"/>
</dbReference>
<keyword evidence="1" id="KW-0678">Repressor</keyword>
<dbReference type="PANTHER" id="PTHR43479:SF8">
    <property type="entry name" value="TRANSCRIPTIONAL REGULATOR, TETR FAMILY"/>
    <property type="match status" value="1"/>
</dbReference>
<dbReference type="InterPro" id="IPR001647">
    <property type="entry name" value="HTH_TetR"/>
</dbReference>
<dbReference type="InterPro" id="IPR009057">
    <property type="entry name" value="Homeodomain-like_sf"/>
</dbReference>
<dbReference type="Pfam" id="PF00440">
    <property type="entry name" value="TetR_N"/>
    <property type="match status" value="1"/>
</dbReference>
<dbReference type="RefSeq" id="WP_336496240.1">
    <property type="nucleotide sequence ID" value="NZ_JBAWSY010000002.1"/>
</dbReference>
<gene>
    <name evidence="5" type="ORF">WAX74_03300</name>
</gene>
<proteinExistence type="predicted"/>
<feature type="DNA-binding region" description="H-T-H motif" evidence="3">
    <location>
        <begin position="35"/>
        <end position="54"/>
    </location>
</feature>
<protein>
    <submittedName>
        <fullName evidence="5">TetR/AcrR family transcriptional regulator</fullName>
    </submittedName>
</protein>
<feature type="domain" description="HTH tetR-type" evidence="4">
    <location>
        <begin position="12"/>
        <end position="72"/>
    </location>
</feature>
<dbReference type="SUPFAM" id="SSF48498">
    <property type="entry name" value="Tetracyclin repressor-like, C-terminal domain"/>
    <property type="match status" value="1"/>
</dbReference>
<evidence type="ECO:0000313" key="5">
    <source>
        <dbReference type="EMBL" id="MEI4768684.1"/>
    </source>
</evidence>
<evidence type="ECO:0000259" key="4">
    <source>
        <dbReference type="PROSITE" id="PS50977"/>
    </source>
</evidence>
<dbReference type="EMBL" id="JBAWSY010000002">
    <property type="protein sequence ID" value="MEI4768684.1"/>
    <property type="molecule type" value="Genomic_DNA"/>
</dbReference>
<dbReference type="Proteomes" id="UP001364890">
    <property type="component" value="Unassembled WGS sequence"/>
</dbReference>
<sequence length="196" mass="22463">MARGRKVDSDGEVTKRLLLDIAIEQFAEYGYHATKISEIVKKANVTQPTFYLYFKSKEVIFQEITKIFQKQLINLTSESLLEEYIEEKSLKKEIQSGLTNIFTFFLENPLLTQIGFYEAESAREMKKNMVEQITENLETEKKLGYFSEDYPMNLVAESLVGSIERLTLNEILTGSSSPADIAKVLVDVYFSGIQKK</sequence>
<dbReference type="PROSITE" id="PS50977">
    <property type="entry name" value="HTH_TETR_2"/>
    <property type="match status" value="1"/>
</dbReference>